<reference evidence="2 3" key="1">
    <citation type="journal article" date="2019" name="Int. J. Syst. Evol. Microbiol.">
        <title>The Global Catalogue of Microorganisms (GCM) 10K type strain sequencing project: providing services to taxonomists for standard genome sequencing and annotation.</title>
        <authorList>
            <consortium name="The Broad Institute Genomics Platform"/>
            <consortium name="The Broad Institute Genome Sequencing Center for Infectious Disease"/>
            <person name="Wu L."/>
            <person name="Ma J."/>
        </authorList>
    </citation>
    <scope>NUCLEOTIDE SEQUENCE [LARGE SCALE GENOMIC DNA]</scope>
    <source>
        <strain evidence="2 3">JCM 13850</strain>
    </source>
</reference>
<proteinExistence type="predicted"/>
<evidence type="ECO:0000313" key="2">
    <source>
        <dbReference type="EMBL" id="GAA2156423.1"/>
    </source>
</evidence>
<keyword evidence="3" id="KW-1185">Reference proteome</keyword>
<gene>
    <name evidence="2" type="ORF">GCM10009727_65110</name>
</gene>
<accession>A0ABN3A8Z8</accession>
<evidence type="ECO:0000313" key="3">
    <source>
        <dbReference type="Proteomes" id="UP001501020"/>
    </source>
</evidence>
<feature type="compositionally biased region" description="Basic residues" evidence="1">
    <location>
        <begin position="1"/>
        <end position="14"/>
    </location>
</feature>
<feature type="region of interest" description="Disordered" evidence="1">
    <location>
        <begin position="1"/>
        <end position="39"/>
    </location>
</feature>
<dbReference type="RefSeq" id="WP_344275996.1">
    <property type="nucleotide sequence ID" value="NZ_BAAAMR010000072.1"/>
</dbReference>
<sequence length="103" mass="11338">MTARIRVFRPRPRPRFAVVPSPSSGSSSPSSRSSRPSAVSSWDVWPVGVEWDEFLSLHVARCQRCAESFASSRPGEADDWADTHHCDAEMAALLALVDVRRAA</sequence>
<feature type="compositionally biased region" description="Low complexity" evidence="1">
    <location>
        <begin position="15"/>
        <end position="39"/>
    </location>
</feature>
<organism evidence="2 3">
    <name type="scientific">Actinomadura napierensis</name>
    <dbReference type="NCBI Taxonomy" id="267854"/>
    <lineage>
        <taxon>Bacteria</taxon>
        <taxon>Bacillati</taxon>
        <taxon>Actinomycetota</taxon>
        <taxon>Actinomycetes</taxon>
        <taxon>Streptosporangiales</taxon>
        <taxon>Thermomonosporaceae</taxon>
        <taxon>Actinomadura</taxon>
    </lineage>
</organism>
<protein>
    <recommendedName>
        <fullName evidence="4">Zf-HC2 domain-containing protein</fullName>
    </recommendedName>
</protein>
<evidence type="ECO:0000256" key="1">
    <source>
        <dbReference type="SAM" id="MobiDB-lite"/>
    </source>
</evidence>
<dbReference type="EMBL" id="BAAAMR010000072">
    <property type="protein sequence ID" value="GAA2156423.1"/>
    <property type="molecule type" value="Genomic_DNA"/>
</dbReference>
<comment type="caution">
    <text evidence="2">The sequence shown here is derived from an EMBL/GenBank/DDBJ whole genome shotgun (WGS) entry which is preliminary data.</text>
</comment>
<evidence type="ECO:0008006" key="4">
    <source>
        <dbReference type="Google" id="ProtNLM"/>
    </source>
</evidence>
<name>A0ABN3A8Z8_9ACTN</name>
<dbReference type="Proteomes" id="UP001501020">
    <property type="component" value="Unassembled WGS sequence"/>
</dbReference>